<evidence type="ECO:0000313" key="1">
    <source>
        <dbReference type="EMBL" id="HIU55894.1"/>
    </source>
</evidence>
<evidence type="ECO:0000313" key="2">
    <source>
        <dbReference type="Proteomes" id="UP000824112"/>
    </source>
</evidence>
<dbReference type="Gene3D" id="2.180.10.10">
    <property type="entry name" value="RHS repeat-associated core"/>
    <property type="match status" value="1"/>
</dbReference>
<organism evidence="1 2">
    <name type="scientific">Candidatus Gallibacteroides avistercoris</name>
    <dbReference type="NCBI Taxonomy" id="2840833"/>
    <lineage>
        <taxon>Bacteria</taxon>
        <taxon>Pseudomonadati</taxon>
        <taxon>Bacteroidota</taxon>
        <taxon>Bacteroidia</taxon>
        <taxon>Bacteroidales</taxon>
        <taxon>Bacteroidaceae</taxon>
        <taxon>Bacteroidaceae incertae sedis</taxon>
        <taxon>Candidatus Gallibacteroides</taxon>
    </lineage>
</organism>
<dbReference type="AlphaFoldDB" id="A0A9D1SD00"/>
<protein>
    <recommendedName>
        <fullName evidence="3">YD repeat-containing protein</fullName>
    </recommendedName>
</protein>
<comment type="caution">
    <text evidence="1">The sequence shown here is derived from an EMBL/GenBank/DDBJ whole genome shotgun (WGS) entry which is preliminary data.</text>
</comment>
<reference evidence="1" key="2">
    <citation type="journal article" date="2021" name="PeerJ">
        <title>Extensive microbial diversity within the chicken gut microbiome revealed by metagenomics and culture.</title>
        <authorList>
            <person name="Gilroy R."/>
            <person name="Ravi A."/>
            <person name="Getino M."/>
            <person name="Pursley I."/>
            <person name="Horton D.L."/>
            <person name="Alikhan N.F."/>
            <person name="Baker D."/>
            <person name="Gharbi K."/>
            <person name="Hall N."/>
            <person name="Watson M."/>
            <person name="Adriaenssens E.M."/>
            <person name="Foster-Nyarko E."/>
            <person name="Jarju S."/>
            <person name="Secka A."/>
            <person name="Antonio M."/>
            <person name="Oren A."/>
            <person name="Chaudhuri R.R."/>
            <person name="La Ragione R."/>
            <person name="Hildebrand F."/>
            <person name="Pallen M.J."/>
        </authorList>
    </citation>
    <scope>NUCLEOTIDE SEQUENCE</scope>
    <source>
        <strain evidence="1">CHK158-818</strain>
    </source>
</reference>
<evidence type="ECO:0008006" key="3">
    <source>
        <dbReference type="Google" id="ProtNLM"/>
    </source>
</evidence>
<sequence length="310" mass="35488">MRNFTILLGWFVGTIALQGQPYDTQAFRSGLRGNPKQVTTTEHLFFTSNPTSENGQESYTVISTYNQQGICTGQKMFSIGGALIGTAEYKFDRNGNVYEIDYTGEYDDLATRLSYTYNSFGKWQSCRTYQGGFRQTELITYRYNTDNRVDQIQEFSSSNLLRKTEEIIYNAAGKDSITLFRDRRGKITSRNLYSYVCDSLLSAYTSFDGNGILTEHYTASYNDNGIISQAQTKWFNPRLYKEVSCQYDSLGNVIRQEETVNTPSYIVTETTVTYQYDPVGNWIRKTIVKDGQLISQSERKIVYYTPGKLP</sequence>
<gene>
    <name evidence="1" type="ORF">IAB03_08840</name>
</gene>
<reference evidence="1" key="1">
    <citation type="submission" date="2020-10" db="EMBL/GenBank/DDBJ databases">
        <authorList>
            <person name="Gilroy R."/>
        </authorList>
    </citation>
    <scope>NUCLEOTIDE SEQUENCE</scope>
    <source>
        <strain evidence="1">CHK158-818</strain>
    </source>
</reference>
<name>A0A9D1SD00_9BACT</name>
<dbReference type="EMBL" id="DVNA01000201">
    <property type="protein sequence ID" value="HIU55894.1"/>
    <property type="molecule type" value="Genomic_DNA"/>
</dbReference>
<proteinExistence type="predicted"/>
<dbReference type="Proteomes" id="UP000824112">
    <property type="component" value="Unassembled WGS sequence"/>
</dbReference>
<accession>A0A9D1SD00</accession>